<evidence type="ECO:0000256" key="9">
    <source>
        <dbReference type="SAM" id="MobiDB-lite"/>
    </source>
</evidence>
<feature type="region of interest" description="Disordered" evidence="9">
    <location>
        <begin position="1"/>
        <end position="26"/>
    </location>
</feature>
<evidence type="ECO:0000313" key="11">
    <source>
        <dbReference type="EMBL" id="SSX01830.1"/>
    </source>
</evidence>
<dbReference type="GO" id="GO:0005634">
    <property type="term" value="C:nucleus"/>
    <property type="evidence" value="ECO:0007669"/>
    <property type="project" value="TreeGrafter"/>
</dbReference>
<dbReference type="SUPFAM" id="SSF52540">
    <property type="entry name" value="P-loop containing nucleoside triphosphate hydrolases"/>
    <property type="match status" value="1"/>
</dbReference>
<dbReference type="InterPro" id="IPR001752">
    <property type="entry name" value="Kinesin_motor_dom"/>
</dbReference>
<evidence type="ECO:0000259" key="10">
    <source>
        <dbReference type="PROSITE" id="PS50067"/>
    </source>
</evidence>
<dbReference type="VEuPathDB" id="VectorBase:CSON006322"/>
<keyword evidence="6" id="KW-0206">Cytoskeleton</keyword>
<feature type="compositionally biased region" description="Basic and acidic residues" evidence="9">
    <location>
        <begin position="17"/>
        <end position="26"/>
    </location>
</feature>
<evidence type="ECO:0000256" key="1">
    <source>
        <dbReference type="ARBA" id="ARBA00004245"/>
    </source>
</evidence>
<evidence type="ECO:0000256" key="5">
    <source>
        <dbReference type="ARBA" id="ARBA00023175"/>
    </source>
</evidence>
<sequence length="609" mass="70704">MEGIGHQNKRKLPSYIEPRDPSIDRRYRPCPKRQVNLERVIQETCEDELNGLSVDLTDDDDSAGNEVEDNTVSVYLRLRPHPHTDNSKYQIKDDRLVVNCEETTNHFKKEISEKHYYFSKIFGQDVSQYEIYEGCIRSHLNGLLTDVGSTFITYGTSGSGKTHTLLGDYMEPGIVPRSFEQIFSQNAAYICDRPIVKLQKRIDQISLLTDEVAEHELAISQYITSQAIEDYETYEKLHDIIQKQHQFEQIENSDIQSVNVWVSFVEIYNESVRDLLDLETNRTNLRVIANDGESFIKDVQWVFAPTAKDCYAILQYGQERASYAATSINDYSSRAHSVFYINVVTISKNSEVSYANYKFCDLAGSERVKKADTQGDRLKETQRINKSLMTLGRCLTAVHANQKGRKLVDVVPVRDSKLTLLIQAALTGRERLSMIVNLLPITEYFDENLNVLSFSSIAKQIHVRKAETRMAKRQSMRFSFSINALTSPSRARVDHVQCELEQERLLDEIENYKEELNQLRAAMFDQEVALREQIVKSYDELLNKRNAEHQRKLEMVKEMTKRPYEARIEILNNKFRHLQDDYDDLSEQYELLEKENEALKKKYEEVEKT</sequence>
<dbReference type="InterPro" id="IPR027640">
    <property type="entry name" value="Kinesin-like_fam"/>
</dbReference>
<evidence type="ECO:0000256" key="8">
    <source>
        <dbReference type="SAM" id="Coils"/>
    </source>
</evidence>
<keyword evidence="5 7" id="KW-0505">Motor protein</keyword>
<dbReference type="OMA" id="RVFIWIS"/>
<dbReference type="AlphaFoldDB" id="A0A336KLD0"/>
<dbReference type="PRINTS" id="PR00380">
    <property type="entry name" value="KINESINHEAVY"/>
</dbReference>
<proteinExistence type="inferred from homology"/>
<keyword evidence="3 7" id="KW-0547">Nucleotide-binding</keyword>
<name>A0A336KLD0_CULSO</name>
<feature type="coiled-coil region" evidence="8">
    <location>
        <begin position="495"/>
        <end position="529"/>
    </location>
</feature>
<dbReference type="Gene3D" id="3.40.850.10">
    <property type="entry name" value="Kinesin motor domain"/>
    <property type="match status" value="1"/>
</dbReference>
<keyword evidence="8" id="KW-0175">Coiled coil</keyword>
<keyword evidence="2" id="KW-0493">Microtubule</keyword>
<dbReference type="SMART" id="SM00129">
    <property type="entry name" value="KISc"/>
    <property type="match status" value="1"/>
</dbReference>
<dbReference type="EMBL" id="UFQS01000238">
    <property type="protein sequence ID" value="SSX01830.1"/>
    <property type="molecule type" value="Genomic_DNA"/>
</dbReference>
<evidence type="ECO:0000256" key="2">
    <source>
        <dbReference type="ARBA" id="ARBA00022701"/>
    </source>
</evidence>
<evidence type="ECO:0000256" key="6">
    <source>
        <dbReference type="ARBA" id="ARBA00023212"/>
    </source>
</evidence>
<gene>
    <name evidence="11" type="primary">CSON006322</name>
</gene>
<dbReference type="PANTHER" id="PTHR24115:SF1008">
    <property type="entry name" value="KINESIN-LIKE PROTEIN SUBITO"/>
    <property type="match status" value="1"/>
</dbReference>
<dbReference type="InterPro" id="IPR036961">
    <property type="entry name" value="Kinesin_motor_dom_sf"/>
</dbReference>
<protein>
    <submittedName>
        <fullName evidence="11">CSON006322 protein</fullName>
    </submittedName>
</protein>
<dbReference type="Pfam" id="PF00225">
    <property type="entry name" value="Kinesin"/>
    <property type="match status" value="1"/>
</dbReference>
<feature type="binding site" evidence="7">
    <location>
        <begin position="155"/>
        <end position="162"/>
    </location>
    <ligand>
        <name>ATP</name>
        <dbReference type="ChEBI" id="CHEBI:30616"/>
    </ligand>
</feature>
<reference evidence="11" key="1">
    <citation type="submission" date="2018-04" db="EMBL/GenBank/DDBJ databases">
        <authorList>
            <person name="Go L.Y."/>
            <person name="Mitchell J.A."/>
        </authorList>
    </citation>
    <scope>NUCLEOTIDE SEQUENCE</scope>
    <source>
        <tissue evidence="11">Whole organism</tissue>
    </source>
</reference>
<evidence type="ECO:0000313" key="12">
    <source>
        <dbReference type="EMBL" id="SSX22207.1"/>
    </source>
</evidence>
<dbReference type="GO" id="GO:0007018">
    <property type="term" value="P:microtubule-based movement"/>
    <property type="evidence" value="ECO:0007669"/>
    <property type="project" value="InterPro"/>
</dbReference>
<evidence type="ECO:0000256" key="3">
    <source>
        <dbReference type="ARBA" id="ARBA00022741"/>
    </source>
</evidence>
<keyword evidence="4 7" id="KW-0067">ATP-binding</keyword>
<keyword evidence="6" id="KW-0963">Cytoplasm</keyword>
<reference evidence="12" key="2">
    <citation type="submission" date="2018-07" db="EMBL/GenBank/DDBJ databases">
        <authorList>
            <person name="Quirk P.G."/>
            <person name="Krulwich T.A."/>
        </authorList>
    </citation>
    <scope>NUCLEOTIDE SEQUENCE</scope>
</reference>
<dbReference type="PROSITE" id="PS50067">
    <property type="entry name" value="KINESIN_MOTOR_2"/>
    <property type="match status" value="1"/>
</dbReference>
<accession>A0A336KLD0</accession>
<dbReference type="GO" id="GO:0005524">
    <property type="term" value="F:ATP binding"/>
    <property type="evidence" value="ECO:0007669"/>
    <property type="project" value="UniProtKB-UniRule"/>
</dbReference>
<dbReference type="GO" id="GO:0005871">
    <property type="term" value="C:kinesin complex"/>
    <property type="evidence" value="ECO:0007669"/>
    <property type="project" value="TreeGrafter"/>
</dbReference>
<evidence type="ECO:0000256" key="4">
    <source>
        <dbReference type="ARBA" id="ARBA00022840"/>
    </source>
</evidence>
<comment type="similarity">
    <text evidence="7">Belongs to the TRAFAC class myosin-kinesin ATPase superfamily. Kinesin family.</text>
</comment>
<comment type="subcellular location">
    <subcellularLocation>
        <location evidence="1">Cytoplasm</location>
        <location evidence="1">Cytoskeleton</location>
    </subcellularLocation>
</comment>
<evidence type="ECO:0000256" key="7">
    <source>
        <dbReference type="PROSITE-ProRule" id="PRU00283"/>
    </source>
</evidence>
<dbReference type="GO" id="GO:0003777">
    <property type="term" value="F:microtubule motor activity"/>
    <property type="evidence" value="ECO:0007669"/>
    <property type="project" value="InterPro"/>
</dbReference>
<feature type="coiled-coil region" evidence="8">
    <location>
        <begin position="568"/>
        <end position="609"/>
    </location>
</feature>
<dbReference type="InterPro" id="IPR027417">
    <property type="entry name" value="P-loop_NTPase"/>
</dbReference>
<dbReference type="PANTHER" id="PTHR24115">
    <property type="entry name" value="KINESIN-RELATED"/>
    <property type="match status" value="1"/>
</dbReference>
<organism evidence="11">
    <name type="scientific">Culicoides sonorensis</name>
    <name type="common">Biting midge</name>
    <dbReference type="NCBI Taxonomy" id="179676"/>
    <lineage>
        <taxon>Eukaryota</taxon>
        <taxon>Metazoa</taxon>
        <taxon>Ecdysozoa</taxon>
        <taxon>Arthropoda</taxon>
        <taxon>Hexapoda</taxon>
        <taxon>Insecta</taxon>
        <taxon>Pterygota</taxon>
        <taxon>Neoptera</taxon>
        <taxon>Endopterygota</taxon>
        <taxon>Diptera</taxon>
        <taxon>Nematocera</taxon>
        <taxon>Chironomoidea</taxon>
        <taxon>Ceratopogonidae</taxon>
        <taxon>Ceratopogoninae</taxon>
        <taxon>Culicoides</taxon>
        <taxon>Monoculicoides</taxon>
    </lineage>
</organism>
<feature type="domain" description="Kinesin motor" evidence="10">
    <location>
        <begin position="71"/>
        <end position="461"/>
    </location>
</feature>
<dbReference type="GO" id="GO:0008017">
    <property type="term" value="F:microtubule binding"/>
    <property type="evidence" value="ECO:0007669"/>
    <property type="project" value="InterPro"/>
</dbReference>
<dbReference type="GO" id="GO:0005874">
    <property type="term" value="C:microtubule"/>
    <property type="evidence" value="ECO:0007669"/>
    <property type="project" value="UniProtKB-KW"/>
</dbReference>
<dbReference type="GO" id="GO:0016887">
    <property type="term" value="F:ATP hydrolysis activity"/>
    <property type="evidence" value="ECO:0007669"/>
    <property type="project" value="TreeGrafter"/>
</dbReference>
<dbReference type="EMBL" id="UFQT01000238">
    <property type="protein sequence ID" value="SSX22207.1"/>
    <property type="molecule type" value="Genomic_DNA"/>
</dbReference>